<name>A0A9P1JZG0_9PROT</name>
<accession>A0A9P1JZG0</accession>
<keyword evidence="1" id="KW-0614">Plasmid</keyword>
<organism evidence="1 2">
    <name type="scientific">Azospirillum baldaniorum</name>
    <dbReference type="NCBI Taxonomy" id="1064539"/>
    <lineage>
        <taxon>Bacteria</taxon>
        <taxon>Pseudomonadati</taxon>
        <taxon>Pseudomonadota</taxon>
        <taxon>Alphaproteobacteria</taxon>
        <taxon>Rhodospirillales</taxon>
        <taxon>Azospirillaceae</taxon>
        <taxon>Azospirillum</taxon>
    </lineage>
</organism>
<keyword evidence="2" id="KW-1185">Reference proteome</keyword>
<dbReference type="EMBL" id="HE577330">
    <property type="protein sequence ID" value="CCD02705.1"/>
    <property type="molecule type" value="Genomic_DNA"/>
</dbReference>
<dbReference type="AlphaFoldDB" id="A0A9P1JZG0"/>
<gene>
    <name evidence="1" type="ORF">AZOBR_p330106</name>
</gene>
<evidence type="ECO:0000313" key="1">
    <source>
        <dbReference type="EMBL" id="CCD02705.1"/>
    </source>
</evidence>
<dbReference type="Proteomes" id="UP000007319">
    <property type="component" value="Plasmid AZOBR_p3"/>
</dbReference>
<dbReference type="KEGG" id="abs:AZOBR_p330106"/>
<geneLocation type="plasmid" evidence="1 2">
    <name>AZOBR_p3</name>
</geneLocation>
<protein>
    <submittedName>
        <fullName evidence="1">Uncharacterized protein</fullName>
    </submittedName>
</protein>
<evidence type="ECO:0000313" key="2">
    <source>
        <dbReference type="Proteomes" id="UP000007319"/>
    </source>
</evidence>
<proteinExistence type="predicted"/>
<reference evidence="1 2" key="1">
    <citation type="journal article" date="2011" name="PLoS Genet.">
        <title>Azospirillum genomes reveal transition of bacteria from aquatic to terrestrial environments.</title>
        <authorList>
            <person name="Wisniewski-Dye F."/>
            <person name="Borziak K."/>
            <person name="Khalsa-Moyers G."/>
            <person name="Alexandre G."/>
            <person name="Sukharnikov L.O."/>
            <person name="Wuichet K."/>
            <person name="Hurst G.B."/>
            <person name="McDonald W.H."/>
            <person name="Robertson J.S."/>
            <person name="Barbe V."/>
            <person name="Calteau A."/>
            <person name="Rouy Z."/>
            <person name="Mangenot S."/>
            <person name="Prigent-Combaret C."/>
            <person name="Normand P."/>
            <person name="Boyer M."/>
            <person name="Siguier P."/>
            <person name="Dessaux Y."/>
            <person name="Elmerich C."/>
            <person name="Condemine G."/>
            <person name="Krishnen G."/>
            <person name="Kennedy I."/>
            <person name="Paterson A.H."/>
            <person name="Gonzalez V."/>
            <person name="Mavingui P."/>
            <person name="Zhulin I.B."/>
        </authorList>
    </citation>
    <scope>NUCLEOTIDE SEQUENCE [LARGE SCALE GENOMIC DNA]</scope>
    <source>
        <strain evidence="1 2">Sp245</strain>
    </source>
</reference>
<sequence length="107" mass="11907">MPPDEVRNRLGCALPLAHTGPRPGLIDPQNGAAVVLAWHRLKPRGRNGCRTDFGRLRRLSHPLGHGARRSRAIVGPKEQDALSTPFFERWERAPPGPLARQWVGIIQ</sequence>